<name>A0AAP4C7X7_9MICC</name>
<dbReference type="PANTHER" id="PTHR30508:SF1">
    <property type="entry name" value="UPF0051 PROTEIN ABCI8, CHLOROPLASTIC-RELATED"/>
    <property type="match status" value="1"/>
</dbReference>
<dbReference type="EMBL" id="JASODW010000044">
    <property type="protein sequence ID" value="MDK6276003.1"/>
    <property type="molecule type" value="Genomic_DNA"/>
</dbReference>
<accession>A0AAP4C7X7</accession>
<dbReference type="Proteomes" id="UP001240483">
    <property type="component" value="Unassembled WGS sequence"/>
</dbReference>
<comment type="caution">
    <text evidence="1">The sequence shown here is derived from an EMBL/GenBank/DDBJ whole genome shotgun (WGS) entry which is preliminary data.</text>
</comment>
<dbReference type="PANTHER" id="PTHR30508">
    <property type="entry name" value="FES CLUSTER ASSEMBLY PROTEIN SUF"/>
    <property type="match status" value="1"/>
</dbReference>
<protein>
    <submittedName>
        <fullName evidence="1">Fe-S cluster assembly protein SufB</fullName>
    </submittedName>
</protein>
<proteinExistence type="predicted"/>
<sequence>MPEKNEKITPKPIDIGDYQFGFHDDVTPIFSTGKGISEAVVREMSAEKGEPDWMLEFRLKSLEIFNKMPMQDWGPDLSDINFDEINYYQKASDRPARSWDDVPD</sequence>
<evidence type="ECO:0000313" key="2">
    <source>
        <dbReference type="Proteomes" id="UP001240483"/>
    </source>
</evidence>
<feature type="non-terminal residue" evidence="1">
    <location>
        <position position="104"/>
    </location>
</feature>
<dbReference type="InterPro" id="IPR037284">
    <property type="entry name" value="SUF_FeS_clus_asmbl_SufBD_sf"/>
</dbReference>
<dbReference type="InterPro" id="IPR055346">
    <property type="entry name" value="Fe-S_cluster_assembly_SufBD"/>
</dbReference>
<organism evidence="1 2">
    <name type="scientific">Pseudoglutamicibacter cumminsii</name>
    <dbReference type="NCBI Taxonomy" id="156979"/>
    <lineage>
        <taxon>Bacteria</taxon>
        <taxon>Bacillati</taxon>
        <taxon>Actinomycetota</taxon>
        <taxon>Actinomycetes</taxon>
        <taxon>Micrococcales</taxon>
        <taxon>Micrococcaceae</taxon>
        <taxon>Pseudoglutamicibacter</taxon>
    </lineage>
</organism>
<reference evidence="1" key="1">
    <citation type="submission" date="2023-05" db="EMBL/GenBank/DDBJ databases">
        <title>Cataloging the Phylogenetic Diversity of Human Bladder Bacteria.</title>
        <authorList>
            <person name="Du J."/>
        </authorList>
    </citation>
    <scope>NUCLEOTIDE SEQUENCE</scope>
    <source>
        <strain evidence="1">UMB9978</strain>
    </source>
</reference>
<gene>
    <name evidence="1" type="ORF">QP116_09780</name>
</gene>
<dbReference type="AlphaFoldDB" id="A0AAP4C7X7"/>
<dbReference type="SUPFAM" id="SSF101960">
    <property type="entry name" value="Stabilizer of iron transporter SufD"/>
    <property type="match status" value="1"/>
</dbReference>
<dbReference type="GO" id="GO:0016226">
    <property type="term" value="P:iron-sulfur cluster assembly"/>
    <property type="evidence" value="ECO:0007669"/>
    <property type="project" value="InterPro"/>
</dbReference>
<evidence type="ECO:0000313" key="1">
    <source>
        <dbReference type="EMBL" id="MDK6276003.1"/>
    </source>
</evidence>